<proteinExistence type="predicted"/>
<dbReference type="EMBL" id="FOXH01000013">
    <property type="protein sequence ID" value="SFQ25972.1"/>
    <property type="molecule type" value="Genomic_DNA"/>
</dbReference>
<keyword evidence="1" id="KW-0472">Membrane</keyword>
<name>A0A1I5X1S5_9BACT</name>
<dbReference type="InterPro" id="IPR013651">
    <property type="entry name" value="ATP-grasp_RimK-type"/>
</dbReference>
<accession>A0A1I5X1S5</accession>
<dbReference type="SUPFAM" id="SSF56059">
    <property type="entry name" value="Glutathione synthetase ATP-binding domain-like"/>
    <property type="match status" value="1"/>
</dbReference>
<dbReference type="RefSeq" id="WP_229632987.1">
    <property type="nucleotide sequence ID" value="NZ_FOXH01000013.1"/>
</dbReference>
<dbReference type="Proteomes" id="UP000199306">
    <property type="component" value="Unassembled WGS sequence"/>
</dbReference>
<organism evidence="3 4">
    <name type="scientific">Pseudarcicella hirudinis</name>
    <dbReference type="NCBI Taxonomy" id="1079859"/>
    <lineage>
        <taxon>Bacteria</taxon>
        <taxon>Pseudomonadati</taxon>
        <taxon>Bacteroidota</taxon>
        <taxon>Cytophagia</taxon>
        <taxon>Cytophagales</taxon>
        <taxon>Flectobacillaceae</taxon>
        <taxon>Pseudarcicella</taxon>
    </lineage>
</organism>
<dbReference type="AlphaFoldDB" id="A0A1I5X1S5"/>
<feature type="domain" description="ATP-grasp fold RimK-type" evidence="2">
    <location>
        <begin position="85"/>
        <end position="143"/>
    </location>
</feature>
<keyword evidence="1" id="KW-0812">Transmembrane</keyword>
<dbReference type="STRING" id="1079859.SAMN04515674_11383"/>
<protein>
    <submittedName>
        <fullName evidence="3">RimK-like ATP-grasp domain-containing protein</fullName>
    </submittedName>
</protein>
<evidence type="ECO:0000313" key="4">
    <source>
        <dbReference type="Proteomes" id="UP000199306"/>
    </source>
</evidence>
<evidence type="ECO:0000259" key="2">
    <source>
        <dbReference type="Pfam" id="PF08443"/>
    </source>
</evidence>
<evidence type="ECO:0000313" key="3">
    <source>
        <dbReference type="EMBL" id="SFQ25972.1"/>
    </source>
</evidence>
<dbReference type="GO" id="GO:0005524">
    <property type="term" value="F:ATP binding"/>
    <property type="evidence" value="ECO:0007669"/>
    <property type="project" value="InterPro"/>
</dbReference>
<dbReference type="Pfam" id="PF08443">
    <property type="entry name" value="RimK"/>
    <property type="match status" value="1"/>
</dbReference>
<keyword evidence="1" id="KW-1133">Transmembrane helix</keyword>
<feature type="transmembrane region" description="Helical" evidence="1">
    <location>
        <begin position="18"/>
        <end position="34"/>
    </location>
</feature>
<sequence>MKSIRLPLFLIKILNYEYWTWWFFYLPLLPYWLYQAFRTRSLTFFTNADPCIDYGGFFGESKIDILDKIPKEFLPVTIFIRQGTEPEKILSGIKEAGLDFPVICKPNIGERGFQVEKIMTREALENYVRTLNADLIIQEFIDFDIELGVLYYRFPEESKGKVSSVTRKKFLSVKGDGNSTIEELMERSTRARFQLDSMRTRMREHIKSVIPVNQEVLLEPIGNHCRGTMFLDNNFLINERLHEVFNKVSNPIEGFHYGRFDMKVKSVEDLYQGKNIRIMELNGVSSEPGHIYDPGYSLLKAYRDLAYHWKVIANISIQQKRRGINPIPAKEIWEVLKDHFFRK</sequence>
<dbReference type="InterPro" id="IPR013815">
    <property type="entry name" value="ATP_grasp_subdomain_1"/>
</dbReference>
<evidence type="ECO:0000256" key="1">
    <source>
        <dbReference type="SAM" id="Phobius"/>
    </source>
</evidence>
<keyword evidence="4" id="KW-1185">Reference proteome</keyword>
<gene>
    <name evidence="3" type="ORF">SAMN04515674_11383</name>
</gene>
<dbReference type="Gene3D" id="3.30.1490.20">
    <property type="entry name" value="ATP-grasp fold, A domain"/>
    <property type="match status" value="1"/>
</dbReference>
<reference evidence="3 4" key="1">
    <citation type="submission" date="2016-10" db="EMBL/GenBank/DDBJ databases">
        <authorList>
            <person name="de Groot N.N."/>
        </authorList>
    </citation>
    <scope>NUCLEOTIDE SEQUENCE [LARGE SCALE GENOMIC DNA]</scope>
    <source>
        <strain evidence="4">E92,LMG 26720,CCM 7988</strain>
    </source>
</reference>